<dbReference type="PANTHER" id="PTHR12616:SF8">
    <property type="entry name" value="VACUOLAR PROTEIN SORTING-ASSOCIATED PROTEIN 8 HOMOLOG"/>
    <property type="match status" value="1"/>
</dbReference>
<proteinExistence type="predicted"/>
<protein>
    <submittedName>
        <fullName evidence="4">Vps8 domain-containing protein</fullName>
    </submittedName>
</protein>
<gene>
    <name evidence="2" type="ORF">SBAD_LOCUS3150</name>
</gene>
<dbReference type="Pfam" id="PF23410">
    <property type="entry name" value="Beta-prop_VPS8"/>
    <property type="match status" value="1"/>
</dbReference>
<dbReference type="PANTHER" id="PTHR12616">
    <property type="entry name" value="VACUOLAR PROTEIN SORTING VPS41"/>
    <property type="match status" value="1"/>
</dbReference>
<organism evidence="4">
    <name type="scientific">Soboliphyme baturini</name>
    <dbReference type="NCBI Taxonomy" id="241478"/>
    <lineage>
        <taxon>Eukaryota</taxon>
        <taxon>Metazoa</taxon>
        <taxon>Ecdysozoa</taxon>
        <taxon>Nematoda</taxon>
        <taxon>Enoplea</taxon>
        <taxon>Dorylaimia</taxon>
        <taxon>Dioctophymatida</taxon>
        <taxon>Dioctophymatoidea</taxon>
        <taxon>Soboliphymatidae</taxon>
        <taxon>Soboliphyme</taxon>
    </lineage>
</organism>
<evidence type="ECO:0000259" key="1">
    <source>
        <dbReference type="Pfam" id="PF12816"/>
    </source>
</evidence>
<keyword evidence="3" id="KW-1185">Reference proteome</keyword>
<reference evidence="4" key="1">
    <citation type="submission" date="2016-06" db="UniProtKB">
        <authorList>
            <consortium name="WormBaseParasite"/>
        </authorList>
    </citation>
    <scope>IDENTIFICATION</scope>
</reference>
<dbReference type="GO" id="GO:0034058">
    <property type="term" value="P:endosomal vesicle fusion"/>
    <property type="evidence" value="ECO:0007669"/>
    <property type="project" value="TreeGrafter"/>
</dbReference>
<dbReference type="GO" id="GO:0030897">
    <property type="term" value="C:HOPS complex"/>
    <property type="evidence" value="ECO:0007669"/>
    <property type="project" value="TreeGrafter"/>
</dbReference>
<dbReference type="EMBL" id="UZAM01007595">
    <property type="protein sequence ID" value="VDP00202.1"/>
    <property type="molecule type" value="Genomic_DNA"/>
</dbReference>
<name>A0A183IHQ5_9BILA</name>
<evidence type="ECO:0000313" key="3">
    <source>
        <dbReference type="Proteomes" id="UP000270296"/>
    </source>
</evidence>
<dbReference type="GO" id="GO:0005770">
    <property type="term" value="C:late endosome"/>
    <property type="evidence" value="ECO:0007669"/>
    <property type="project" value="TreeGrafter"/>
</dbReference>
<dbReference type="AlphaFoldDB" id="A0A183IHQ5"/>
<dbReference type="InterPro" id="IPR045111">
    <property type="entry name" value="Vps41/Vps8"/>
</dbReference>
<evidence type="ECO:0000313" key="4">
    <source>
        <dbReference type="WBParaSite" id="SBAD_0000329601-mRNA-1"/>
    </source>
</evidence>
<reference evidence="2 3" key="2">
    <citation type="submission" date="2018-11" db="EMBL/GenBank/DDBJ databases">
        <authorList>
            <consortium name="Pathogen Informatics"/>
        </authorList>
    </citation>
    <scope>NUCLEOTIDE SEQUENCE [LARGE SCALE GENOMIC DNA]</scope>
</reference>
<dbReference type="OrthoDB" id="5861375at2759"/>
<dbReference type="WBParaSite" id="SBAD_0000329601-mRNA-1">
    <property type="protein sequence ID" value="SBAD_0000329601-mRNA-1"/>
    <property type="gene ID" value="SBAD_0000329601"/>
</dbReference>
<feature type="domain" description="Vacuolar protein sorting-associated protein 8 central" evidence="1">
    <location>
        <begin position="367"/>
        <end position="505"/>
    </location>
</feature>
<dbReference type="GO" id="GO:0006623">
    <property type="term" value="P:protein targeting to vacuole"/>
    <property type="evidence" value="ECO:0007669"/>
    <property type="project" value="InterPro"/>
</dbReference>
<dbReference type="Pfam" id="PF12816">
    <property type="entry name" value="TPR_Vps8"/>
    <property type="match status" value="1"/>
</dbReference>
<dbReference type="InterPro" id="IPR025941">
    <property type="entry name" value="Vps8_central_dom"/>
</dbReference>
<accession>A0A183IHQ5</accession>
<evidence type="ECO:0000313" key="2">
    <source>
        <dbReference type="EMBL" id="VDP00202.1"/>
    </source>
</evidence>
<dbReference type="Proteomes" id="UP000270296">
    <property type="component" value="Unassembled WGS sequence"/>
</dbReference>
<sequence length="687" mass="78165">MVDVTDAASISTEVSTELGTADMADFDLGDLNLDDDIYLPTIEDILQNNDYALDVTDDFSEVQSHADHAIDAESFSSCSWKDIILKESDSGGSVFLFMFKNQKKSYKIHCLFSGCRGEVCDVATLLPDDQLGYSNASFRDIGLIAMASINKVYVVALRPSIRLICIFELTGRPFTLPFLSWRYESFGNNRIGDRKQSSSFTAILLSARDMTVRISDLSSNDGGFSFHCSIRQTISVPLPIINASWLCSGRFIYLDSHQQLHIYDLLLAKTVDVMDASAFKTVYNSNIFKGLACGGNVSSAMKCLAENACYHSVVVRDCIYFLGTTDIYRIKTIVSYCIDLSHVSGDESLLYSVFYPAFSYSDPATEIFFEVLTDFIIMDVDKSSMPTEVMDNYLKYHEKNGSFSEIEKSVVHFPVESLNINYVMLLYATKYYCRKFDLQVYKLCNAHGLFDAVIYVCLKAFMDYIHPLKEMFTYLEEKMAPGLALTDEVILVGNKLLLYLKCAFIFNSFFVRSPNELLKNCFLRYLKVALAKELKDSERYHIKQKVFELLPVLCDSNLQETALLMCKFYANCYEAISSRLENDSKLLLNLLAEMVKLRLFCALHEDEELQKFLDICQGLYAVDDVLPLCIESGSAKSSIFLYLQKHHYEEAFKMQLQVLEEAFKTEELPEISMKMVTLFYVVRIKKQ</sequence>